<accession>A0A3D9KVK3</accession>
<dbReference type="InterPro" id="IPR021295">
    <property type="entry name" value="DUF2867"/>
</dbReference>
<dbReference type="AlphaFoldDB" id="A0A3D9KVK3"/>
<keyword evidence="2" id="KW-1185">Reference proteome</keyword>
<dbReference type="EMBL" id="QREG01000041">
    <property type="protein sequence ID" value="RED91501.1"/>
    <property type="molecule type" value="Genomic_DNA"/>
</dbReference>
<evidence type="ECO:0000313" key="1">
    <source>
        <dbReference type="EMBL" id="RED91501.1"/>
    </source>
</evidence>
<gene>
    <name evidence="1" type="ORF">C7460_14110</name>
</gene>
<comment type="caution">
    <text evidence="1">The sequence shown here is derived from an EMBL/GenBank/DDBJ whole genome shotgun (WGS) entry which is preliminary data.</text>
</comment>
<dbReference type="RefSeq" id="WP_115870525.1">
    <property type="nucleotide sequence ID" value="NZ_QREG01000041.1"/>
</dbReference>
<dbReference type="Proteomes" id="UP000256779">
    <property type="component" value="Unassembled WGS sequence"/>
</dbReference>
<sequence length="172" mass="19707">MTVQSTSLPTTSTLFERTHHYADSYAANLSYQPDLTAVARAFFSTAPSWVTKLFALRNRLVKHLGLKTSNPPKDHEEMLRNFQGQEGEQIGFFKVFERSTHELIMGEDDKHLDFRVSILLTPGTTGTTLTISTTVIFHNALGKWYFVPVKPFHQVIVRAMLRKMVRHLEENK</sequence>
<dbReference type="OrthoDB" id="7058586at2"/>
<proteinExistence type="predicted"/>
<dbReference type="Pfam" id="PF11066">
    <property type="entry name" value="DUF2867"/>
    <property type="match status" value="1"/>
</dbReference>
<reference evidence="1 2" key="1">
    <citation type="submission" date="2018-07" db="EMBL/GenBank/DDBJ databases">
        <title>Genomic Encyclopedia of Type Strains, Phase IV (KMG-IV): sequencing the most valuable type-strain genomes for metagenomic binning, comparative biology and taxonomic classification.</title>
        <authorList>
            <person name="Goeker M."/>
        </authorList>
    </citation>
    <scope>NUCLEOTIDE SEQUENCE [LARGE SCALE GENOMIC DNA]</scope>
    <source>
        <strain evidence="1 2">DSM 4134</strain>
    </source>
</reference>
<evidence type="ECO:0000313" key="2">
    <source>
        <dbReference type="Proteomes" id="UP000256779"/>
    </source>
</evidence>
<organism evidence="1 2">
    <name type="scientific">Marinoscillum furvescens DSM 4134</name>
    <dbReference type="NCBI Taxonomy" id="1122208"/>
    <lineage>
        <taxon>Bacteria</taxon>
        <taxon>Pseudomonadati</taxon>
        <taxon>Bacteroidota</taxon>
        <taxon>Cytophagia</taxon>
        <taxon>Cytophagales</taxon>
        <taxon>Reichenbachiellaceae</taxon>
        <taxon>Marinoscillum</taxon>
    </lineage>
</organism>
<name>A0A3D9KVK3_MARFU</name>
<protein>
    <submittedName>
        <fullName evidence="1">Uncharacterized protein DUF2867</fullName>
    </submittedName>
</protein>